<dbReference type="InterPro" id="IPR024111">
    <property type="entry name" value="PEX5/PEX5L"/>
</dbReference>
<accession>A0A834XNR7</accession>
<dbReference type="PANTHER" id="PTHR10130">
    <property type="entry name" value="PEROXISOMAL TARGETING SIGNAL 1 RECEPTOR PEX5"/>
    <property type="match status" value="1"/>
</dbReference>
<dbReference type="GO" id="GO:0005778">
    <property type="term" value="C:peroxisomal membrane"/>
    <property type="evidence" value="ECO:0007669"/>
    <property type="project" value="TreeGrafter"/>
</dbReference>
<evidence type="ECO:0000313" key="9">
    <source>
        <dbReference type="EMBL" id="KAF7988585.1"/>
    </source>
</evidence>
<dbReference type="PROSITE" id="PS50005">
    <property type="entry name" value="TPR"/>
    <property type="match status" value="2"/>
</dbReference>
<dbReference type="Proteomes" id="UP000639338">
    <property type="component" value="Unassembled WGS sequence"/>
</dbReference>
<dbReference type="OrthoDB" id="10006023at2759"/>
<evidence type="ECO:0000313" key="10">
    <source>
        <dbReference type="Proteomes" id="UP000639338"/>
    </source>
</evidence>
<dbReference type="GO" id="GO:0005829">
    <property type="term" value="C:cytosol"/>
    <property type="evidence" value="ECO:0007669"/>
    <property type="project" value="TreeGrafter"/>
</dbReference>
<evidence type="ECO:0000256" key="4">
    <source>
        <dbReference type="ARBA" id="ARBA00022490"/>
    </source>
</evidence>
<dbReference type="EMBL" id="JACMRX010000005">
    <property type="protein sequence ID" value="KAF7988585.1"/>
    <property type="molecule type" value="Genomic_DNA"/>
</dbReference>
<dbReference type="GO" id="GO:0005052">
    <property type="term" value="F:peroxisome matrix targeting signal-1 binding"/>
    <property type="evidence" value="ECO:0007669"/>
    <property type="project" value="TreeGrafter"/>
</dbReference>
<dbReference type="Pfam" id="PF00515">
    <property type="entry name" value="TPR_1"/>
    <property type="match status" value="1"/>
</dbReference>
<evidence type="ECO:0008006" key="11">
    <source>
        <dbReference type="Google" id="ProtNLM"/>
    </source>
</evidence>
<feature type="repeat" description="TPR" evidence="8">
    <location>
        <begin position="512"/>
        <end position="545"/>
    </location>
</feature>
<evidence type="ECO:0000256" key="6">
    <source>
        <dbReference type="ARBA" id="ARBA00022803"/>
    </source>
</evidence>
<evidence type="ECO:0000256" key="3">
    <source>
        <dbReference type="ARBA" id="ARBA00005348"/>
    </source>
</evidence>
<feature type="repeat" description="TPR" evidence="8">
    <location>
        <begin position="478"/>
        <end position="511"/>
    </location>
</feature>
<dbReference type="SUPFAM" id="SSF48452">
    <property type="entry name" value="TPR-like"/>
    <property type="match status" value="1"/>
</dbReference>
<evidence type="ECO:0000256" key="2">
    <source>
        <dbReference type="ARBA" id="ARBA00004496"/>
    </source>
</evidence>
<gene>
    <name evidence="9" type="ORF">HCN44_001158</name>
</gene>
<dbReference type="Pfam" id="PF13432">
    <property type="entry name" value="TPR_16"/>
    <property type="match status" value="1"/>
</dbReference>
<keyword evidence="4" id="KW-0963">Cytoplasm</keyword>
<dbReference type="GO" id="GO:0016560">
    <property type="term" value="P:protein import into peroxisome matrix, docking"/>
    <property type="evidence" value="ECO:0007669"/>
    <property type="project" value="TreeGrafter"/>
</dbReference>
<reference evidence="9 10" key="1">
    <citation type="submission" date="2020-08" db="EMBL/GenBank/DDBJ databases">
        <title>Aphidius gifuensis genome sequencing and assembly.</title>
        <authorList>
            <person name="Du Z."/>
        </authorList>
    </citation>
    <scope>NUCLEOTIDE SEQUENCE [LARGE SCALE GENOMIC DNA]</scope>
    <source>
        <strain evidence="9">YNYX2018</strain>
        <tissue evidence="9">Adults</tissue>
    </source>
</reference>
<keyword evidence="6 8" id="KW-0802">TPR repeat</keyword>
<organism evidence="9 10">
    <name type="scientific">Aphidius gifuensis</name>
    <name type="common">Parasitoid wasp</name>
    <dbReference type="NCBI Taxonomy" id="684658"/>
    <lineage>
        <taxon>Eukaryota</taxon>
        <taxon>Metazoa</taxon>
        <taxon>Ecdysozoa</taxon>
        <taxon>Arthropoda</taxon>
        <taxon>Hexapoda</taxon>
        <taxon>Insecta</taxon>
        <taxon>Pterygota</taxon>
        <taxon>Neoptera</taxon>
        <taxon>Endopterygota</taxon>
        <taxon>Hymenoptera</taxon>
        <taxon>Apocrita</taxon>
        <taxon>Ichneumonoidea</taxon>
        <taxon>Braconidae</taxon>
        <taxon>Aphidiinae</taxon>
        <taxon>Aphidius</taxon>
    </lineage>
</organism>
<dbReference type="AlphaFoldDB" id="A0A834XNR7"/>
<dbReference type="InterPro" id="IPR019734">
    <property type="entry name" value="TPR_rpt"/>
</dbReference>
<keyword evidence="10" id="KW-1185">Reference proteome</keyword>
<name>A0A834XNR7_APHGI</name>
<dbReference type="Gene3D" id="1.25.40.10">
    <property type="entry name" value="Tetratricopeptide repeat domain"/>
    <property type="match status" value="1"/>
</dbReference>
<dbReference type="PANTHER" id="PTHR10130:SF0">
    <property type="entry name" value="GH08708P"/>
    <property type="match status" value="1"/>
</dbReference>
<comment type="subcellular location">
    <subcellularLocation>
        <location evidence="2">Cytoplasm</location>
    </subcellularLocation>
    <subcellularLocation>
        <location evidence="1">Peroxisome</location>
    </subcellularLocation>
</comment>
<evidence type="ECO:0000256" key="5">
    <source>
        <dbReference type="ARBA" id="ARBA00022737"/>
    </source>
</evidence>
<proteinExistence type="inferred from homology"/>
<evidence type="ECO:0000256" key="8">
    <source>
        <dbReference type="PROSITE-ProRule" id="PRU00339"/>
    </source>
</evidence>
<comment type="caution">
    <text evidence="9">The sequence shown here is derived from an EMBL/GenBank/DDBJ whole genome shotgun (WGS) entry which is preliminary data.</text>
</comment>
<dbReference type="SMART" id="SM00028">
    <property type="entry name" value="TPR"/>
    <property type="match status" value="4"/>
</dbReference>
<keyword evidence="5" id="KW-0677">Repeat</keyword>
<evidence type="ECO:0000256" key="7">
    <source>
        <dbReference type="ARBA" id="ARBA00023140"/>
    </source>
</evidence>
<keyword evidence="7" id="KW-0576">Peroxisome</keyword>
<dbReference type="InterPro" id="IPR011990">
    <property type="entry name" value="TPR-like_helical_dom_sf"/>
</dbReference>
<sequence length="631" mass="71224">MSLRDLVEGDCGGPGPLTSFTSHLVQDRGFRDDGIGQSHVVPFENTDENKLVDEYLDNHVNVQPQTFRMDNILDEIHDIDNVIHQQLPQVENNCEEQDTEWACQFLENRSEFYKHNSDSIWAENVHQPEASITTTTTTTTTGASTSHQDANEFGLGMRWAEDYFEHSLENDNADNNIVMKKKTFGNENLGLSKFMKFMHQDNKTNVILQNDDDSINNTGSKWAQEFSNQQNPDLSNISDVDKNIIGNVSDINEIGKSWPAEFTGASSINEDTVKVESGEEIEDINSSIMENAWKNINENSPWLTDFSNKFDDYKDYKFNDDNEMITLKTNEDPMKIGIERLEAGDLPSAVLCFEAVVRNDVDNSEAWYLLGKTQAENEQDPLAIAALKKCLKIDDKNLSALMTLAVSYTNESYNNQACYALKEWLIKNDKYNNILSFNKKNNEGDENFLSSKFKDIHEEVKNLFIQAALINPTNEIDADVQCGLGVLFNLSNEYDKAIDCFQTALQVRPNDSRLWNRLGATMANGQKSAEAVDAYSKALELSPGFIRARYNLGISCINLSAYKEAGEHLLIALNQQAAGVDSKGQIGSPSLMSETIWSTMKLVTCFLNKYHLYDAIEKRDLKALNFEFEIS</sequence>
<protein>
    <recommendedName>
        <fullName evidence="11">Peroxin-5</fullName>
    </recommendedName>
</protein>
<evidence type="ECO:0000256" key="1">
    <source>
        <dbReference type="ARBA" id="ARBA00004275"/>
    </source>
</evidence>
<comment type="similarity">
    <text evidence="3">Belongs to the peroxisomal targeting signal receptor family.</text>
</comment>